<protein>
    <submittedName>
        <fullName evidence="1">Uncharacterized protein</fullName>
    </submittedName>
</protein>
<gene>
    <name evidence="1" type="ORF">P4O66_001871</name>
</gene>
<evidence type="ECO:0000313" key="1">
    <source>
        <dbReference type="EMBL" id="KAK1792093.1"/>
    </source>
</evidence>
<name>A0AAD9DT06_9TELE</name>
<dbReference type="AlphaFoldDB" id="A0AAD9DT06"/>
<dbReference type="Proteomes" id="UP001239994">
    <property type="component" value="Unassembled WGS sequence"/>
</dbReference>
<accession>A0AAD9DT06</accession>
<organism evidence="1 2">
    <name type="scientific">Electrophorus voltai</name>
    <dbReference type="NCBI Taxonomy" id="2609070"/>
    <lineage>
        <taxon>Eukaryota</taxon>
        <taxon>Metazoa</taxon>
        <taxon>Chordata</taxon>
        <taxon>Craniata</taxon>
        <taxon>Vertebrata</taxon>
        <taxon>Euteleostomi</taxon>
        <taxon>Actinopterygii</taxon>
        <taxon>Neopterygii</taxon>
        <taxon>Teleostei</taxon>
        <taxon>Ostariophysi</taxon>
        <taxon>Gymnotiformes</taxon>
        <taxon>Gymnotoidei</taxon>
        <taxon>Gymnotidae</taxon>
        <taxon>Electrophorus</taxon>
    </lineage>
</organism>
<reference evidence="1" key="1">
    <citation type="submission" date="2023-03" db="EMBL/GenBank/DDBJ databases">
        <title>Electrophorus voltai genome.</title>
        <authorList>
            <person name="Bian C."/>
        </authorList>
    </citation>
    <scope>NUCLEOTIDE SEQUENCE</scope>
    <source>
        <strain evidence="1">CB-2022</strain>
        <tissue evidence="1">Muscle</tissue>
    </source>
</reference>
<sequence>MNLWRTSLAYFEATSSSANASHANANGANASSTNANSASANGNGAIGGANGACTEPTIEQHPLIITESDMRRVFKRVNTRKVVGSDSICGRVLKACAHQLAPVFTNIFNLSLMLGILLSSFK</sequence>
<keyword evidence="2" id="KW-1185">Reference proteome</keyword>
<dbReference type="EMBL" id="JAROKS010000019">
    <property type="protein sequence ID" value="KAK1792093.1"/>
    <property type="molecule type" value="Genomic_DNA"/>
</dbReference>
<proteinExistence type="predicted"/>
<comment type="caution">
    <text evidence="1">The sequence shown here is derived from an EMBL/GenBank/DDBJ whole genome shotgun (WGS) entry which is preliminary data.</text>
</comment>
<evidence type="ECO:0000313" key="2">
    <source>
        <dbReference type="Proteomes" id="UP001239994"/>
    </source>
</evidence>